<dbReference type="EMBL" id="SLWV01000029">
    <property type="protein sequence ID" value="TCO69860.1"/>
    <property type="molecule type" value="Genomic_DNA"/>
</dbReference>
<comment type="caution">
    <text evidence="1">The sequence shown here is derived from an EMBL/GenBank/DDBJ whole genome shotgun (WGS) entry which is preliminary data.</text>
</comment>
<sequence length="57" mass="6560">MTNINCVLPCFFELDGKCRLTHVTALSSTPRAECLYFVPKKQSTHMQRPINTLYNNI</sequence>
<keyword evidence="2" id="KW-1185">Reference proteome</keyword>
<reference evidence="1 2" key="1">
    <citation type="submission" date="2019-03" db="EMBL/GenBank/DDBJ databases">
        <title>Genomic Encyclopedia of Type Strains, Phase IV (KMG-IV): sequencing the most valuable type-strain genomes for metagenomic binning, comparative biology and taxonomic classification.</title>
        <authorList>
            <person name="Goeker M."/>
        </authorList>
    </citation>
    <scope>NUCLEOTIDE SEQUENCE [LARGE SCALE GENOMIC DNA]</scope>
    <source>
        <strain evidence="1 2">DSM 102940</strain>
    </source>
</reference>
<dbReference type="AlphaFoldDB" id="A0A4V2SA05"/>
<organism evidence="1 2">
    <name type="scientific">Marinisporobacter balticus</name>
    <dbReference type="NCBI Taxonomy" id="2018667"/>
    <lineage>
        <taxon>Bacteria</taxon>
        <taxon>Bacillati</taxon>
        <taxon>Bacillota</taxon>
        <taxon>Clostridia</taxon>
        <taxon>Peptostreptococcales</taxon>
        <taxon>Thermotaleaceae</taxon>
        <taxon>Marinisporobacter</taxon>
    </lineage>
</organism>
<accession>A0A4V2SA05</accession>
<protein>
    <submittedName>
        <fullName evidence="1">Uncharacterized protein</fullName>
    </submittedName>
</protein>
<evidence type="ECO:0000313" key="2">
    <source>
        <dbReference type="Proteomes" id="UP000294919"/>
    </source>
</evidence>
<proteinExistence type="predicted"/>
<gene>
    <name evidence="1" type="ORF">EV214_12939</name>
</gene>
<evidence type="ECO:0000313" key="1">
    <source>
        <dbReference type="EMBL" id="TCO69860.1"/>
    </source>
</evidence>
<name>A0A4V2SA05_9FIRM</name>
<dbReference type="Proteomes" id="UP000294919">
    <property type="component" value="Unassembled WGS sequence"/>
</dbReference>